<keyword evidence="2" id="KW-0131">Cell cycle</keyword>
<accession>A0A8J1KQU2</accession>
<evidence type="ECO:0000313" key="3">
    <source>
        <dbReference type="Proteomes" id="UP000186698"/>
    </source>
</evidence>
<evidence type="ECO:0000256" key="2">
    <source>
        <dbReference type="ARBA" id="ARBA00023306"/>
    </source>
</evidence>
<reference evidence="4" key="1">
    <citation type="submission" date="2025-08" db="UniProtKB">
        <authorList>
            <consortium name="RefSeq"/>
        </authorList>
    </citation>
    <scope>IDENTIFICATION</scope>
    <source>
        <strain evidence="4">J_2021</strain>
        <tissue evidence="4">Erythrocytes</tissue>
    </source>
</reference>
<dbReference type="OrthoDB" id="9442170at2759"/>
<comment type="similarity">
    <text evidence="1">Belongs to the Speedy/Ringo family.</text>
</comment>
<dbReference type="InterPro" id="IPR052316">
    <property type="entry name" value="Speedy-Ringo_regulator"/>
</dbReference>
<dbReference type="PANTHER" id="PTHR31545:SF2">
    <property type="entry name" value="SPEEDY PROTEIN C"/>
    <property type="match status" value="1"/>
</dbReference>
<keyword evidence="3" id="KW-1185">Reference proteome</keyword>
<evidence type="ECO:0000256" key="1">
    <source>
        <dbReference type="ARBA" id="ARBA00010932"/>
    </source>
</evidence>
<sequence>MCFTFRFLANEMEEETNFHAVIYPWGLGDEFLVKWQEMRSKKLEWWERMGFKAWVNRSSCEEAMEDNPTLWAWRRKRHHNHGLAIRLHARQRDYYYFNVPDISPAICSQCASKPPLPKKVRPDKVNYNYVLPMGRASRGQGVPEVGAFRNLKVNFRGYIEDRGLSLGGLRCVWGIMSVVGSRVCLGFFF</sequence>
<dbReference type="Proteomes" id="UP000186698">
    <property type="component" value="Chromosome 5L"/>
</dbReference>
<dbReference type="InterPro" id="IPR020984">
    <property type="entry name" value="Speedy"/>
</dbReference>
<dbReference type="RefSeq" id="XP_041418599.1">
    <property type="nucleotide sequence ID" value="XM_041562665.1"/>
</dbReference>
<gene>
    <name evidence="4" type="primary">LOC121393639</name>
</gene>
<proteinExistence type="inferred from homology"/>
<evidence type="ECO:0000313" key="4">
    <source>
        <dbReference type="RefSeq" id="XP_041418599.1"/>
    </source>
</evidence>
<dbReference type="GO" id="GO:0019901">
    <property type="term" value="F:protein kinase binding"/>
    <property type="evidence" value="ECO:0007669"/>
    <property type="project" value="InterPro"/>
</dbReference>
<dbReference type="KEGG" id="xla:121393639"/>
<dbReference type="Pfam" id="PF11357">
    <property type="entry name" value="Spy1"/>
    <property type="match status" value="1"/>
</dbReference>
<dbReference type="AlphaFoldDB" id="A0A8J1KQU2"/>
<name>A0A8J1KQU2_XENLA</name>
<organism evidence="3 4">
    <name type="scientific">Xenopus laevis</name>
    <name type="common">African clawed frog</name>
    <dbReference type="NCBI Taxonomy" id="8355"/>
    <lineage>
        <taxon>Eukaryota</taxon>
        <taxon>Metazoa</taxon>
        <taxon>Chordata</taxon>
        <taxon>Craniata</taxon>
        <taxon>Vertebrata</taxon>
        <taxon>Euteleostomi</taxon>
        <taxon>Amphibia</taxon>
        <taxon>Batrachia</taxon>
        <taxon>Anura</taxon>
        <taxon>Pipoidea</taxon>
        <taxon>Pipidae</taxon>
        <taxon>Xenopodinae</taxon>
        <taxon>Xenopus</taxon>
        <taxon>Xenopus</taxon>
    </lineage>
</organism>
<protein>
    <submittedName>
        <fullName evidence="4">Speedy protein 1-B-like isoform X1</fullName>
    </submittedName>
</protein>
<dbReference type="GeneID" id="121393639"/>
<dbReference type="PANTHER" id="PTHR31545">
    <property type="entry name" value="SEEDY PROTEIN A/C FAMILY MEMBER"/>
    <property type="match status" value="1"/>
</dbReference>